<accession>A0A251X4I3</accession>
<dbReference type="OrthoDB" id="9771229at2"/>
<evidence type="ECO:0000313" key="9">
    <source>
        <dbReference type="Proteomes" id="UP000194664"/>
    </source>
</evidence>
<dbReference type="Proteomes" id="UP000194664">
    <property type="component" value="Unassembled WGS sequence"/>
</dbReference>
<organism evidence="8 9">
    <name type="scientific">Marivivens niveibacter</name>
    <dbReference type="NCBI Taxonomy" id="1930667"/>
    <lineage>
        <taxon>Bacteria</taxon>
        <taxon>Pseudomonadati</taxon>
        <taxon>Pseudomonadota</taxon>
        <taxon>Alphaproteobacteria</taxon>
        <taxon>Rhodobacterales</taxon>
        <taxon>Paracoccaceae</taxon>
        <taxon>Marivivens group</taxon>
        <taxon>Marivivens</taxon>
    </lineage>
</organism>
<dbReference type="InterPro" id="IPR013551">
    <property type="entry name" value="YicC-like_C"/>
</dbReference>
<evidence type="ECO:0000256" key="4">
    <source>
        <dbReference type="ARBA" id="ARBA00022801"/>
    </source>
</evidence>
<evidence type="ECO:0000256" key="1">
    <source>
        <dbReference type="ARBA" id="ARBA00001968"/>
    </source>
</evidence>
<gene>
    <name evidence="8" type="ORF">BVC71_05080</name>
</gene>
<keyword evidence="4" id="KW-0378">Hydrolase</keyword>
<dbReference type="GO" id="GO:0004521">
    <property type="term" value="F:RNA endonuclease activity"/>
    <property type="evidence" value="ECO:0007669"/>
    <property type="project" value="InterPro"/>
</dbReference>
<feature type="domain" description="Endoribonuclease YicC-like N-terminal" evidence="6">
    <location>
        <begin position="1"/>
        <end position="156"/>
    </location>
</feature>
<dbReference type="Pfam" id="PF08340">
    <property type="entry name" value="YicC-like_C"/>
    <property type="match status" value="1"/>
</dbReference>
<feature type="domain" description="Endoribonuclease YicC-like C-terminal" evidence="7">
    <location>
        <begin position="176"/>
        <end position="293"/>
    </location>
</feature>
<evidence type="ECO:0000259" key="6">
    <source>
        <dbReference type="Pfam" id="PF03755"/>
    </source>
</evidence>
<name>A0A251X4I3_9RHOB</name>
<reference evidence="8 9" key="1">
    <citation type="submission" date="2016-12" db="EMBL/GenBank/DDBJ databases">
        <title>The draft genome sequence of HSLHS2.</title>
        <authorList>
            <person name="Hu D."/>
            <person name="Wang L."/>
            <person name="Shao Z."/>
        </authorList>
    </citation>
    <scope>NUCLEOTIDE SEQUENCE [LARGE SCALE GENOMIC DNA]</scope>
    <source>
        <strain evidence="8">MCCC 1A06712</strain>
    </source>
</reference>
<keyword evidence="9" id="KW-1185">Reference proteome</keyword>
<dbReference type="InterPro" id="IPR013527">
    <property type="entry name" value="YicC-like_N"/>
</dbReference>
<comment type="caution">
    <text evidence="8">The sequence shown here is derived from an EMBL/GenBank/DDBJ whole genome shotgun (WGS) entry which is preliminary data.</text>
</comment>
<dbReference type="GO" id="GO:0016787">
    <property type="term" value="F:hydrolase activity"/>
    <property type="evidence" value="ECO:0007669"/>
    <property type="project" value="UniProtKB-KW"/>
</dbReference>
<dbReference type="PANTHER" id="PTHR30636">
    <property type="entry name" value="UPF0701 PROTEIN YICC"/>
    <property type="match status" value="1"/>
</dbReference>
<dbReference type="PANTHER" id="PTHR30636:SF3">
    <property type="entry name" value="UPF0701 PROTEIN YICC"/>
    <property type="match status" value="1"/>
</dbReference>
<evidence type="ECO:0000313" key="8">
    <source>
        <dbReference type="EMBL" id="OUD11063.1"/>
    </source>
</evidence>
<dbReference type="Pfam" id="PF03755">
    <property type="entry name" value="YicC-like_N"/>
    <property type="match status" value="1"/>
</dbReference>
<dbReference type="InterPro" id="IPR005229">
    <property type="entry name" value="YicC/YloC-like"/>
</dbReference>
<comment type="similarity">
    <text evidence="5">Belongs to the YicC/YloC family.</text>
</comment>
<protein>
    <submittedName>
        <fullName evidence="8">YicC family protein</fullName>
    </submittedName>
</protein>
<proteinExistence type="inferred from homology"/>
<evidence type="ECO:0000256" key="3">
    <source>
        <dbReference type="ARBA" id="ARBA00022759"/>
    </source>
</evidence>
<dbReference type="NCBIfam" id="TIGR00255">
    <property type="entry name" value="YicC/YloC family endoribonuclease"/>
    <property type="match status" value="1"/>
</dbReference>
<sequence length="293" mass="32022">MTAFASRTSQIDGANWVWDIRSVNARGIDVRVRVPDGFSALEQIIRQRIAKTCARGNISLTLRMTADNTQGAVEVDQDMLARVIAASAVARAQAEAAGIQISPPTALDFLNVKGVMVPRQDKAEDTDKIIAALTHELDGLLNDFAQMRKTEGTALHSVLTDQLSTIEALVDQAAKTADERQPHMAASLKSALSRVMSDVDAVDPDRLAQELALIAVKQDVTEEIDRLRAHVDAARLLVNDLAPSGRKLDFLAQEFNREANTLCSKSQFRELTAVGLDLKAAIEQMREQIQNVE</sequence>
<keyword evidence="3" id="KW-0255">Endonuclease</keyword>
<evidence type="ECO:0000259" key="7">
    <source>
        <dbReference type="Pfam" id="PF08340"/>
    </source>
</evidence>
<comment type="cofactor">
    <cofactor evidence="1">
        <name>a divalent metal cation</name>
        <dbReference type="ChEBI" id="CHEBI:60240"/>
    </cofactor>
</comment>
<dbReference type="AlphaFoldDB" id="A0A251X4I3"/>
<keyword evidence="2" id="KW-0540">Nuclease</keyword>
<evidence type="ECO:0000256" key="2">
    <source>
        <dbReference type="ARBA" id="ARBA00022722"/>
    </source>
</evidence>
<evidence type="ECO:0000256" key="5">
    <source>
        <dbReference type="ARBA" id="ARBA00035648"/>
    </source>
</evidence>
<dbReference type="EMBL" id="MSPP01000001">
    <property type="protein sequence ID" value="OUD11063.1"/>
    <property type="molecule type" value="Genomic_DNA"/>
</dbReference>